<comment type="caution">
    <text evidence="2">The sequence shown here is derived from an EMBL/GenBank/DDBJ whole genome shotgun (WGS) entry which is preliminary data.</text>
</comment>
<feature type="compositionally biased region" description="Low complexity" evidence="1">
    <location>
        <begin position="213"/>
        <end position="225"/>
    </location>
</feature>
<dbReference type="EMBL" id="CAMXCT020003001">
    <property type="protein sequence ID" value="CAL1155184.1"/>
    <property type="molecule type" value="Genomic_DNA"/>
</dbReference>
<evidence type="ECO:0000313" key="2">
    <source>
        <dbReference type="EMBL" id="CAI4001809.1"/>
    </source>
</evidence>
<feature type="region of interest" description="Disordered" evidence="1">
    <location>
        <begin position="180"/>
        <end position="243"/>
    </location>
</feature>
<dbReference type="AlphaFoldDB" id="A0A9P1G5K4"/>
<feature type="compositionally biased region" description="Basic and acidic residues" evidence="1">
    <location>
        <begin position="182"/>
        <end position="199"/>
    </location>
</feature>
<protein>
    <submittedName>
        <fullName evidence="2">Uncharacterized protein</fullName>
    </submittedName>
</protein>
<evidence type="ECO:0000313" key="4">
    <source>
        <dbReference type="Proteomes" id="UP001152797"/>
    </source>
</evidence>
<keyword evidence="4" id="KW-1185">Reference proteome</keyword>
<organism evidence="2">
    <name type="scientific">Cladocopium goreaui</name>
    <dbReference type="NCBI Taxonomy" id="2562237"/>
    <lineage>
        <taxon>Eukaryota</taxon>
        <taxon>Sar</taxon>
        <taxon>Alveolata</taxon>
        <taxon>Dinophyceae</taxon>
        <taxon>Suessiales</taxon>
        <taxon>Symbiodiniaceae</taxon>
        <taxon>Cladocopium</taxon>
    </lineage>
</organism>
<evidence type="ECO:0000313" key="3">
    <source>
        <dbReference type="EMBL" id="CAL1155184.1"/>
    </source>
</evidence>
<reference evidence="2" key="1">
    <citation type="submission" date="2022-10" db="EMBL/GenBank/DDBJ databases">
        <authorList>
            <person name="Chen Y."/>
            <person name="Dougan E. K."/>
            <person name="Chan C."/>
            <person name="Rhodes N."/>
            <person name="Thang M."/>
        </authorList>
    </citation>
    <scope>NUCLEOTIDE SEQUENCE</scope>
</reference>
<evidence type="ECO:0000256" key="1">
    <source>
        <dbReference type="SAM" id="MobiDB-lite"/>
    </source>
</evidence>
<proteinExistence type="predicted"/>
<name>A0A9P1G5K4_9DINO</name>
<reference evidence="3" key="2">
    <citation type="submission" date="2024-04" db="EMBL/GenBank/DDBJ databases">
        <authorList>
            <person name="Chen Y."/>
            <person name="Shah S."/>
            <person name="Dougan E. K."/>
            <person name="Thang M."/>
            <person name="Chan C."/>
        </authorList>
    </citation>
    <scope>NUCLEOTIDE SEQUENCE [LARGE SCALE GENOMIC DNA]</scope>
</reference>
<feature type="compositionally biased region" description="Basic and acidic residues" evidence="1">
    <location>
        <begin position="233"/>
        <end position="243"/>
    </location>
</feature>
<sequence length="243" mass="27681">MEPELEREPLPSFTAKDVQDAYDSWETKSRDDKMHFLLSIPMRKDSNLKQNEAAMRAILVKAETDTDEWVQRLALLLASVVGTTTVSSSEVDKQFMWELSRDVRQLRVRENLLFPEALEYVTPDEAEEELYQRQCSSPLAPAAQRDTEGVTEDPEETIRWLMEEADAQVAAIKAAEAAENAEFEKKSGKEEPAEKRQRTDPFQTWGEVSRPQAARASSSSGASYAMNTFTAADIREKWQRDKK</sequence>
<accession>A0A9P1G5K4</accession>
<dbReference type="EMBL" id="CAMXCT010003001">
    <property type="protein sequence ID" value="CAI4001809.1"/>
    <property type="molecule type" value="Genomic_DNA"/>
</dbReference>
<dbReference type="Proteomes" id="UP001152797">
    <property type="component" value="Unassembled WGS sequence"/>
</dbReference>
<gene>
    <name evidence="2" type="ORF">C1SCF055_LOCUS27814</name>
</gene>
<dbReference type="EMBL" id="CAMXCT030003001">
    <property type="protein sequence ID" value="CAL4789121.1"/>
    <property type="molecule type" value="Genomic_DNA"/>
</dbReference>